<organism evidence="1 2">
    <name type="scientific">Paraburkholderia humisilvae</name>
    <dbReference type="NCBI Taxonomy" id="627669"/>
    <lineage>
        <taxon>Bacteria</taxon>
        <taxon>Pseudomonadati</taxon>
        <taxon>Pseudomonadota</taxon>
        <taxon>Betaproteobacteria</taxon>
        <taxon>Burkholderiales</taxon>
        <taxon>Burkholderiaceae</taxon>
        <taxon>Paraburkholderia</taxon>
    </lineage>
</organism>
<proteinExistence type="predicted"/>
<name>A0A6J5DJI2_9BURK</name>
<keyword evidence="2" id="KW-1185">Reference proteome</keyword>
<accession>A0A6J5DJI2</accession>
<dbReference type="Proteomes" id="UP000494363">
    <property type="component" value="Unassembled WGS sequence"/>
</dbReference>
<evidence type="ECO:0000313" key="1">
    <source>
        <dbReference type="EMBL" id="CAB3754248.1"/>
    </source>
</evidence>
<gene>
    <name evidence="1" type="ORF">LMG29542_02290</name>
</gene>
<evidence type="ECO:0000313" key="2">
    <source>
        <dbReference type="Proteomes" id="UP000494363"/>
    </source>
</evidence>
<reference evidence="1 2" key="1">
    <citation type="submission" date="2020-04" db="EMBL/GenBank/DDBJ databases">
        <authorList>
            <person name="De Canck E."/>
        </authorList>
    </citation>
    <scope>NUCLEOTIDE SEQUENCE [LARGE SCALE GENOMIC DNA]</scope>
    <source>
        <strain evidence="1 2">LMG 29542</strain>
    </source>
</reference>
<dbReference type="EMBL" id="CADIKH010000009">
    <property type="protein sequence ID" value="CAB3754248.1"/>
    <property type="molecule type" value="Genomic_DNA"/>
</dbReference>
<dbReference type="AlphaFoldDB" id="A0A6J5DJI2"/>
<sequence>MTVPNNALMASSASLAPAHESATMTTDHAGNPLEAGAMYCCTFVELDAQGDEYEIHGNLVRYIGTGHGRLIFADADDWREIDCEFDKLIRQACPIVDPAAHGWGEKLH</sequence>
<protein>
    <submittedName>
        <fullName evidence="1">Uncharacterized protein</fullName>
    </submittedName>
</protein>